<keyword evidence="3" id="KW-1185">Reference proteome</keyword>
<evidence type="ECO:0000256" key="1">
    <source>
        <dbReference type="SAM" id="Phobius"/>
    </source>
</evidence>
<name>A0ABQ7LZG7_BRACM</name>
<proteinExistence type="predicted"/>
<protein>
    <recommendedName>
        <fullName evidence="4">Wall-associated receptor kinase C-terminal domain-containing protein</fullName>
    </recommendedName>
</protein>
<keyword evidence="1" id="KW-0472">Membrane</keyword>
<keyword evidence="1" id="KW-0812">Transmembrane</keyword>
<evidence type="ECO:0000313" key="2">
    <source>
        <dbReference type="EMBL" id="KAG5390955.1"/>
    </source>
</evidence>
<feature type="transmembrane region" description="Helical" evidence="1">
    <location>
        <begin position="88"/>
        <end position="114"/>
    </location>
</feature>
<evidence type="ECO:0008006" key="4">
    <source>
        <dbReference type="Google" id="ProtNLM"/>
    </source>
</evidence>
<accession>A0ABQ7LZG7</accession>
<gene>
    <name evidence="2" type="primary">A08p041760.1_BraROA</name>
    <name evidence="2" type="ORF">IGI04_032496</name>
</gene>
<evidence type="ECO:0000313" key="3">
    <source>
        <dbReference type="Proteomes" id="UP000823674"/>
    </source>
</evidence>
<reference evidence="2 3" key="1">
    <citation type="submission" date="2021-03" db="EMBL/GenBank/DDBJ databases">
        <authorList>
            <person name="King G.J."/>
            <person name="Bancroft I."/>
            <person name="Baten A."/>
            <person name="Bloomfield J."/>
            <person name="Borpatragohain P."/>
            <person name="He Z."/>
            <person name="Irish N."/>
            <person name="Irwin J."/>
            <person name="Liu K."/>
            <person name="Mauleon R.P."/>
            <person name="Moore J."/>
            <person name="Morris R."/>
            <person name="Ostergaard L."/>
            <person name="Wang B."/>
            <person name="Wells R."/>
        </authorList>
    </citation>
    <scope>NUCLEOTIDE SEQUENCE [LARGE SCALE GENOMIC DNA]</scope>
    <source>
        <strain evidence="2">R-o-18</strain>
        <tissue evidence="2">Leaf</tissue>
    </source>
</reference>
<comment type="caution">
    <text evidence="2">The sequence shown here is derived from an EMBL/GenBank/DDBJ whole genome shotgun (WGS) entry which is preliminary data.</text>
</comment>
<dbReference type="PANTHER" id="PTHR33355:SF5">
    <property type="entry name" value="F12F1.23 PROTEIN"/>
    <property type="match status" value="1"/>
</dbReference>
<sequence>MLQSCATYTSVYWRKTGAGNGPYDQVPEYGIRVDYEFPVTIKCLLCQETTKGGGVCGFDTRRTQEFLCLCKQGNATTYYPNLIKHKRIGAVAGTVTAVSAARAIGFGGGIFWYLRSESQFQSSYHLWSSKQ</sequence>
<dbReference type="EMBL" id="JADBGQ010000007">
    <property type="protein sequence ID" value="KAG5390955.1"/>
    <property type="molecule type" value="Genomic_DNA"/>
</dbReference>
<organism evidence="2 3">
    <name type="scientific">Brassica rapa subsp. trilocularis</name>
    <dbReference type="NCBI Taxonomy" id="1813537"/>
    <lineage>
        <taxon>Eukaryota</taxon>
        <taxon>Viridiplantae</taxon>
        <taxon>Streptophyta</taxon>
        <taxon>Embryophyta</taxon>
        <taxon>Tracheophyta</taxon>
        <taxon>Spermatophyta</taxon>
        <taxon>Magnoliopsida</taxon>
        <taxon>eudicotyledons</taxon>
        <taxon>Gunneridae</taxon>
        <taxon>Pentapetalae</taxon>
        <taxon>rosids</taxon>
        <taxon>malvids</taxon>
        <taxon>Brassicales</taxon>
        <taxon>Brassicaceae</taxon>
        <taxon>Brassiceae</taxon>
        <taxon>Brassica</taxon>
    </lineage>
</organism>
<keyword evidence="1" id="KW-1133">Transmembrane helix</keyword>
<dbReference type="Proteomes" id="UP000823674">
    <property type="component" value="Chromosome A08"/>
</dbReference>
<dbReference type="PANTHER" id="PTHR33355">
    <property type="entry name" value="WALL-ASSOCIATED RECEPTOR KINASE CARBOXY-TERMINAL PROTEIN-RELATED"/>
    <property type="match status" value="1"/>
</dbReference>